<dbReference type="PROSITE" id="PS00531">
    <property type="entry name" value="RNASE_T2_2"/>
    <property type="match status" value="1"/>
</dbReference>
<dbReference type="InterPro" id="IPR036430">
    <property type="entry name" value="RNase_T2-like_sf"/>
</dbReference>
<keyword evidence="2" id="KW-0378">Hydrolase</keyword>
<evidence type="ECO:0000256" key="1">
    <source>
        <dbReference type="ARBA" id="ARBA00007469"/>
    </source>
</evidence>
<reference evidence="5" key="1">
    <citation type="journal article" date="2002" name="J. Mol. Evol.">
        <title>Molecular evolution at the self-incompatibility locus of Physalis longifolia (Solanaceae).</title>
        <authorList>
            <person name="Lu Y."/>
        </authorList>
    </citation>
    <scope>NUCLEOTIDE SEQUENCE</scope>
</reference>
<feature type="non-terminal residue" evidence="5">
    <location>
        <position position="1"/>
    </location>
</feature>
<dbReference type="PANTHER" id="PTHR11240">
    <property type="entry name" value="RIBONUCLEASE T2"/>
    <property type="match status" value="1"/>
</dbReference>
<sequence>DNFSAKLNFCGPNTYDKTILKDYKKNKLYIHWPDLVVDEAKCKKDQKFWSDEYGKHGTCCEKTYSQEQYFDLAMVLKDKFDLLESFKRYGIIPGTSHTVQTINNTVKAITHGIPNLSCTERM</sequence>
<dbReference type="GO" id="GO:0003723">
    <property type="term" value="F:RNA binding"/>
    <property type="evidence" value="ECO:0007669"/>
    <property type="project" value="InterPro"/>
</dbReference>
<comment type="similarity">
    <text evidence="1 4">Belongs to the RNase T2 family.</text>
</comment>
<evidence type="ECO:0000256" key="4">
    <source>
        <dbReference type="RuleBase" id="RU004328"/>
    </source>
</evidence>
<accession>Q8LLQ1</accession>
<keyword evidence="2" id="KW-0540">Nuclease</keyword>
<dbReference type="GO" id="GO:0033897">
    <property type="term" value="F:ribonuclease T2 activity"/>
    <property type="evidence" value="ECO:0007669"/>
    <property type="project" value="InterPro"/>
</dbReference>
<dbReference type="Pfam" id="PF00445">
    <property type="entry name" value="Ribonuclease_T2"/>
    <property type="match status" value="1"/>
</dbReference>
<dbReference type="AlphaFoldDB" id="Q8LLQ1"/>
<dbReference type="GO" id="GO:0005576">
    <property type="term" value="C:extracellular region"/>
    <property type="evidence" value="ECO:0007669"/>
    <property type="project" value="TreeGrafter"/>
</dbReference>
<gene>
    <name evidence="5" type="primary">S</name>
</gene>
<name>Q8LLQ1_PHYLO</name>
<keyword evidence="3" id="KW-0456">Lyase</keyword>
<keyword evidence="2" id="KW-0255">Endonuclease</keyword>
<dbReference type="EMBL" id="AF374427">
    <property type="protein sequence ID" value="AAM21367.1"/>
    <property type="molecule type" value="mRNA"/>
</dbReference>
<dbReference type="SUPFAM" id="SSF55895">
    <property type="entry name" value="Ribonuclease Rh-like"/>
    <property type="match status" value="1"/>
</dbReference>
<protein>
    <submittedName>
        <fullName evidence="5">Stylar self-incompatibility protein</fullName>
    </submittedName>
</protein>
<dbReference type="InterPro" id="IPR001568">
    <property type="entry name" value="RNase_T2-like"/>
</dbReference>
<proteinExistence type="evidence at transcript level"/>
<dbReference type="Gene3D" id="3.90.730.10">
    <property type="entry name" value="Ribonuclease T2-like"/>
    <property type="match status" value="1"/>
</dbReference>
<dbReference type="GO" id="GO:0006401">
    <property type="term" value="P:RNA catabolic process"/>
    <property type="evidence" value="ECO:0007669"/>
    <property type="project" value="TreeGrafter"/>
</dbReference>
<evidence type="ECO:0000313" key="5">
    <source>
        <dbReference type="EMBL" id="AAM21367.1"/>
    </source>
</evidence>
<evidence type="ECO:0000256" key="2">
    <source>
        <dbReference type="ARBA" id="ARBA00022759"/>
    </source>
</evidence>
<organism evidence="5">
    <name type="scientific">Physalis longifolia</name>
    <name type="common">Long-leaf ground-cherry</name>
    <dbReference type="NCBI Taxonomy" id="161495"/>
    <lineage>
        <taxon>Eukaryota</taxon>
        <taxon>Viridiplantae</taxon>
        <taxon>Streptophyta</taxon>
        <taxon>Embryophyta</taxon>
        <taxon>Tracheophyta</taxon>
        <taxon>Spermatophyta</taxon>
        <taxon>Magnoliopsida</taxon>
        <taxon>eudicotyledons</taxon>
        <taxon>Gunneridae</taxon>
        <taxon>Pentapetalae</taxon>
        <taxon>asterids</taxon>
        <taxon>lamiids</taxon>
        <taxon>Solanales</taxon>
        <taxon>Solanaceae</taxon>
        <taxon>Solanoideae</taxon>
        <taxon>Physaleae</taxon>
        <taxon>Physalis</taxon>
    </lineage>
</organism>
<dbReference type="InterPro" id="IPR033130">
    <property type="entry name" value="RNase_T2_His_AS_2"/>
</dbReference>
<evidence type="ECO:0000256" key="3">
    <source>
        <dbReference type="ARBA" id="ARBA00023239"/>
    </source>
</evidence>
<dbReference type="PANTHER" id="PTHR11240:SF81">
    <property type="entry name" value="RIBONUCLEASE S-2"/>
    <property type="match status" value="1"/>
</dbReference>
<feature type="non-terminal residue" evidence="5">
    <location>
        <position position="122"/>
    </location>
</feature>